<dbReference type="InterPro" id="IPR052252">
    <property type="entry name" value="CEMIP/CEMIP2"/>
</dbReference>
<dbReference type="Proteomes" id="UP000242188">
    <property type="component" value="Unassembled WGS sequence"/>
</dbReference>
<dbReference type="PANTHER" id="PTHR15535:SF17">
    <property type="entry name" value="TRANSMEMBRANE PROTEIN"/>
    <property type="match status" value="1"/>
</dbReference>
<dbReference type="EMBL" id="NEDP02004945">
    <property type="protein sequence ID" value="OWF43992.1"/>
    <property type="molecule type" value="Genomic_DNA"/>
</dbReference>
<evidence type="ECO:0000259" key="3">
    <source>
        <dbReference type="Pfam" id="PF24606"/>
    </source>
</evidence>
<dbReference type="InterPro" id="IPR055400">
    <property type="entry name" value="CEMIP_X"/>
</dbReference>
<accession>A0A210Q5G4</accession>
<comment type="caution">
    <text evidence="4">The sequence shown here is derived from an EMBL/GenBank/DDBJ whole genome shotgun (WGS) entry which is preliminary data.</text>
</comment>
<dbReference type="InterPro" id="IPR011050">
    <property type="entry name" value="Pectin_lyase_fold/virulence"/>
</dbReference>
<dbReference type="SUPFAM" id="SSF51126">
    <property type="entry name" value="Pectin lyase-like"/>
    <property type="match status" value="1"/>
</dbReference>
<dbReference type="Gene3D" id="2.20.100.10">
    <property type="entry name" value="Thrombospondin type-1 (TSP1) repeat"/>
    <property type="match status" value="1"/>
</dbReference>
<protein>
    <submittedName>
        <fullName evidence="4">Transmembrane protein 2</fullName>
    </submittedName>
</protein>
<feature type="domain" description="CEMIP" evidence="2">
    <location>
        <begin position="562"/>
        <end position="687"/>
    </location>
</feature>
<dbReference type="Pfam" id="PF24606">
    <property type="entry name" value="CEMIP_beta-hel"/>
    <property type="match status" value="1"/>
</dbReference>
<name>A0A210Q5G4_MIZYE</name>
<dbReference type="STRING" id="6573.A0A210Q5G4"/>
<evidence type="ECO:0000259" key="2">
    <source>
        <dbReference type="Pfam" id="PF24605"/>
    </source>
</evidence>
<dbReference type="InterPro" id="IPR036383">
    <property type="entry name" value="TSP1_rpt_sf"/>
</dbReference>
<dbReference type="AlphaFoldDB" id="A0A210Q5G4"/>
<sequence length="782" mass="88080">MEKAEETIVVRCDECTDKQVNVSLQPKFMHFGEIDTNIDMRGEVALLSRNIVIEGAMNSYCPSVNENCKTYNYDTFGGHIKAIKGFKDVHIEGAEIRQMGKQTDLGHYPVHFHMCEDVDGDDYPNPPYVRDNAIHHTFARCITVHGTHGVTVMDNVAYESIGHCYFLEDGGEKRTVFDGNLGANTRRGSLIPLDRRPTTYWITNPQTTFRNNVAAGSQDLGIWFIFPDLPLGPSADKGFMKMFEARYTAITEFTNNVAHSNKNGIFIDDRIDLVTEEIDSCNRYQPKEDPSDPTSADKNVIIDRLTAYHNRDNAWLRGGYITVSKASLGGSLTSMLFARNSRQEQFMEKSVIIGETRNIGDPTRAFGSDGWKDLPRSVPHQYKYNLPLQGFAFYDGPVFISDIYFDKYTPNEYRKAGAIGFKRFNDAASSAISGATNIHFGFPDGLLTGNRVYDGNSSIYGFGDLDGDLAAKFRDLDGSVTTDPLSTVVRPFSFLTTPDCTMKSAWNAMICPYRYMTLRCLDTSKTKTELKPMFVRDDIPDTVWHSTLPHFRGYPLISGGHYSYSIYWPEKSPSEFMLIPKELEKDYPIRVGVCLPLNATIDLKTWYPKRFVGLDQWTEVDSVHDIDDDTDGGKYFRNRTSGMLYVNLFTNEVREDGDTNQCAGDICMVIRVYVEANDMSTAHCRERDTPTPPAKRSVAKKRSDDNLSFDTYYNGPEPDWGAGATVPFTTRGPIDGWYSDWGEWGNCRPDMTSVRTRTCDNPIPRNGGNGCRGPKTEAQDCV</sequence>
<dbReference type="Pfam" id="PF24605">
    <property type="entry name" value="CEMIP_X"/>
    <property type="match status" value="1"/>
</dbReference>
<dbReference type="SUPFAM" id="SSF82895">
    <property type="entry name" value="TSP-1 type 1 repeat"/>
    <property type="match status" value="1"/>
</dbReference>
<keyword evidence="5" id="KW-1185">Reference proteome</keyword>
<evidence type="ECO:0000256" key="1">
    <source>
        <dbReference type="SAM" id="MobiDB-lite"/>
    </source>
</evidence>
<dbReference type="OrthoDB" id="120976at2759"/>
<dbReference type="PANTHER" id="PTHR15535">
    <property type="entry name" value="TRANSMEMBRANE PROTEIN 2-RELATED"/>
    <property type="match status" value="1"/>
</dbReference>
<proteinExistence type="predicted"/>
<dbReference type="Gene3D" id="2.160.20.10">
    <property type="entry name" value="Single-stranded right-handed beta-helix, Pectin lyase-like"/>
    <property type="match status" value="1"/>
</dbReference>
<reference evidence="4 5" key="1">
    <citation type="journal article" date="2017" name="Nat. Ecol. Evol.">
        <title>Scallop genome provides insights into evolution of bilaterian karyotype and development.</title>
        <authorList>
            <person name="Wang S."/>
            <person name="Zhang J."/>
            <person name="Jiao W."/>
            <person name="Li J."/>
            <person name="Xun X."/>
            <person name="Sun Y."/>
            <person name="Guo X."/>
            <person name="Huan P."/>
            <person name="Dong B."/>
            <person name="Zhang L."/>
            <person name="Hu X."/>
            <person name="Sun X."/>
            <person name="Wang J."/>
            <person name="Zhao C."/>
            <person name="Wang Y."/>
            <person name="Wang D."/>
            <person name="Huang X."/>
            <person name="Wang R."/>
            <person name="Lv J."/>
            <person name="Li Y."/>
            <person name="Zhang Z."/>
            <person name="Liu B."/>
            <person name="Lu W."/>
            <person name="Hui Y."/>
            <person name="Liang J."/>
            <person name="Zhou Z."/>
            <person name="Hou R."/>
            <person name="Li X."/>
            <person name="Liu Y."/>
            <person name="Li H."/>
            <person name="Ning X."/>
            <person name="Lin Y."/>
            <person name="Zhao L."/>
            <person name="Xing Q."/>
            <person name="Dou J."/>
            <person name="Li Y."/>
            <person name="Mao J."/>
            <person name="Guo H."/>
            <person name="Dou H."/>
            <person name="Li T."/>
            <person name="Mu C."/>
            <person name="Jiang W."/>
            <person name="Fu Q."/>
            <person name="Fu X."/>
            <person name="Miao Y."/>
            <person name="Liu J."/>
            <person name="Yu Q."/>
            <person name="Li R."/>
            <person name="Liao H."/>
            <person name="Li X."/>
            <person name="Kong Y."/>
            <person name="Jiang Z."/>
            <person name="Chourrout D."/>
            <person name="Li R."/>
            <person name="Bao Z."/>
        </authorList>
    </citation>
    <scope>NUCLEOTIDE SEQUENCE [LARGE SCALE GENOMIC DNA]</scope>
    <source>
        <strain evidence="4 5">PY_sf001</strain>
    </source>
</reference>
<feature type="region of interest" description="Disordered" evidence="1">
    <location>
        <begin position="684"/>
        <end position="714"/>
    </location>
</feature>
<evidence type="ECO:0000313" key="4">
    <source>
        <dbReference type="EMBL" id="OWF43992.1"/>
    </source>
</evidence>
<dbReference type="PROSITE" id="PS50092">
    <property type="entry name" value="TSP1"/>
    <property type="match status" value="1"/>
</dbReference>
<dbReference type="InterPro" id="IPR055401">
    <property type="entry name" value="CEMIP_beta-hel_dom"/>
</dbReference>
<dbReference type="InterPro" id="IPR012334">
    <property type="entry name" value="Pectin_lyas_fold"/>
</dbReference>
<dbReference type="InterPro" id="IPR000884">
    <property type="entry name" value="TSP1_rpt"/>
</dbReference>
<gene>
    <name evidence="4" type="ORF">KP79_PYT22374</name>
</gene>
<keyword evidence="4" id="KW-0472">Membrane</keyword>
<organism evidence="4 5">
    <name type="scientific">Mizuhopecten yessoensis</name>
    <name type="common">Japanese scallop</name>
    <name type="synonym">Patinopecten yessoensis</name>
    <dbReference type="NCBI Taxonomy" id="6573"/>
    <lineage>
        <taxon>Eukaryota</taxon>
        <taxon>Metazoa</taxon>
        <taxon>Spiralia</taxon>
        <taxon>Lophotrochozoa</taxon>
        <taxon>Mollusca</taxon>
        <taxon>Bivalvia</taxon>
        <taxon>Autobranchia</taxon>
        <taxon>Pteriomorphia</taxon>
        <taxon>Pectinida</taxon>
        <taxon>Pectinoidea</taxon>
        <taxon>Pectinidae</taxon>
        <taxon>Mizuhopecten</taxon>
    </lineage>
</organism>
<feature type="domain" description="CEMIP beta-helix" evidence="3">
    <location>
        <begin position="75"/>
        <end position="264"/>
    </location>
</feature>
<keyword evidence="4" id="KW-0812">Transmembrane</keyword>
<evidence type="ECO:0000313" key="5">
    <source>
        <dbReference type="Proteomes" id="UP000242188"/>
    </source>
</evidence>